<comment type="caution">
    <text evidence="1">The sequence shown here is derived from an EMBL/GenBank/DDBJ whole genome shotgun (WGS) entry which is preliminary data.</text>
</comment>
<evidence type="ECO:0000313" key="1">
    <source>
        <dbReference type="EMBL" id="HIU27950.1"/>
    </source>
</evidence>
<reference evidence="1" key="1">
    <citation type="submission" date="2020-10" db="EMBL/GenBank/DDBJ databases">
        <authorList>
            <person name="Gilroy R."/>
        </authorList>
    </citation>
    <scope>NUCLEOTIDE SEQUENCE</scope>
    <source>
        <strain evidence="1">11300</strain>
    </source>
</reference>
<sequence>VSEEDRLILKFKTEELLSSHGVADSSIYGIVCQSSISDVLCVVFEENDG</sequence>
<gene>
    <name evidence="1" type="ORF">IAD16_06195</name>
</gene>
<proteinExistence type="predicted"/>
<protein>
    <submittedName>
        <fullName evidence="1">Uncharacterized protein</fullName>
    </submittedName>
</protein>
<dbReference type="Proteomes" id="UP000824091">
    <property type="component" value="Unassembled WGS sequence"/>
</dbReference>
<dbReference type="AlphaFoldDB" id="A0A9D1L8E3"/>
<organism evidence="1 2">
    <name type="scientific">Candidatus Fimisoma avicola</name>
    <dbReference type="NCBI Taxonomy" id="2840826"/>
    <lineage>
        <taxon>Bacteria</taxon>
        <taxon>Bacillati</taxon>
        <taxon>Bacillota</taxon>
        <taxon>Clostridia</taxon>
        <taxon>Eubacteriales</taxon>
        <taxon>Candidatus Fimisoma</taxon>
    </lineage>
</organism>
<dbReference type="EMBL" id="DVMO01000091">
    <property type="protein sequence ID" value="HIU27950.1"/>
    <property type="molecule type" value="Genomic_DNA"/>
</dbReference>
<accession>A0A9D1L8E3</accession>
<name>A0A9D1L8E3_9FIRM</name>
<feature type="non-terminal residue" evidence="1">
    <location>
        <position position="1"/>
    </location>
</feature>
<evidence type="ECO:0000313" key="2">
    <source>
        <dbReference type="Proteomes" id="UP000824091"/>
    </source>
</evidence>
<reference evidence="1" key="2">
    <citation type="journal article" date="2021" name="PeerJ">
        <title>Extensive microbial diversity within the chicken gut microbiome revealed by metagenomics and culture.</title>
        <authorList>
            <person name="Gilroy R."/>
            <person name="Ravi A."/>
            <person name="Getino M."/>
            <person name="Pursley I."/>
            <person name="Horton D.L."/>
            <person name="Alikhan N.F."/>
            <person name="Baker D."/>
            <person name="Gharbi K."/>
            <person name="Hall N."/>
            <person name="Watson M."/>
            <person name="Adriaenssens E.M."/>
            <person name="Foster-Nyarko E."/>
            <person name="Jarju S."/>
            <person name="Secka A."/>
            <person name="Antonio M."/>
            <person name="Oren A."/>
            <person name="Chaudhuri R.R."/>
            <person name="La Ragione R."/>
            <person name="Hildebrand F."/>
            <person name="Pallen M.J."/>
        </authorList>
    </citation>
    <scope>NUCLEOTIDE SEQUENCE</scope>
    <source>
        <strain evidence="1">11300</strain>
    </source>
</reference>